<keyword evidence="2 4" id="KW-0560">Oxidoreductase</keyword>
<comment type="caution">
    <text evidence="6">The sequence shown here is derived from an EMBL/GenBank/DDBJ whole genome shotgun (WGS) entry which is preliminary data.</text>
</comment>
<dbReference type="InterPro" id="IPR016161">
    <property type="entry name" value="Ald_DH/histidinol_DH"/>
</dbReference>
<feature type="active site" evidence="3">
    <location>
        <position position="264"/>
    </location>
</feature>
<dbReference type="CDD" id="cd07103">
    <property type="entry name" value="ALDH_F5_SSADH_GabD"/>
    <property type="match status" value="1"/>
</dbReference>
<gene>
    <name evidence="6" type="ORF">DFK10_01660</name>
</gene>
<dbReference type="Gene3D" id="3.40.309.10">
    <property type="entry name" value="Aldehyde Dehydrogenase, Chain A, domain 2"/>
    <property type="match status" value="1"/>
</dbReference>
<dbReference type="PANTHER" id="PTHR43353">
    <property type="entry name" value="SUCCINATE-SEMIALDEHYDE DEHYDROGENASE, MITOCHONDRIAL"/>
    <property type="match status" value="1"/>
</dbReference>
<dbReference type="PROSITE" id="PS00070">
    <property type="entry name" value="ALDEHYDE_DEHYDR_CYS"/>
    <property type="match status" value="1"/>
</dbReference>
<dbReference type="InterPro" id="IPR016160">
    <property type="entry name" value="Ald_DH_CS_CYS"/>
</dbReference>
<comment type="similarity">
    <text evidence="1 4">Belongs to the aldehyde dehydrogenase family.</text>
</comment>
<dbReference type="Proteomes" id="UP000245293">
    <property type="component" value="Unassembled WGS sequence"/>
</dbReference>
<sequence length="489" mass="52564">MTGTTELKDILSRPDLVIEKAFVGGEWVDAEEGKTFDVINPARGDVIAQVADLSRADVAKAIEKAEETRHAWAARTAKERAQILRRWFDLLMQNQEDLARIMTVEQGKPLAEARGEIAYGASFIEWFGEEAKRLYGETIPGHQPDKRITVIRQPIGVCASITPWNFPNAMIARKVGPALAAGCAIVARPSELTPLSALAMAKLAEEAGLPPGVFSVVPGLDAPAIGQEFCENPLVRKLTFTGSTNVGRILLRQAADQVMKCSMELGGNAPFIVFDDADLDAAVAGAIACKFRNNGQTCVCANRIYVQDGVYDAFAAKLKDAVEALKVGDGLEDGSDLGPLISTAAIDKVRDHLDDALAKGGSVLTGGKAIEGLFFEPTIVCDATTEMKVATDETFGPFAPLFRFTDEDEVIAMANDTIFGLASYFYAKDISRVYKVAEALEYGIVGINTGIISTEVAPFGGVKQSGLGREGSHHGIEEFMEMKYVCMSV</sequence>
<dbReference type="FunFam" id="3.40.309.10:FF:000004">
    <property type="entry name" value="Succinate-semialdehyde dehydrogenase I"/>
    <property type="match status" value="1"/>
</dbReference>
<evidence type="ECO:0000256" key="2">
    <source>
        <dbReference type="ARBA" id="ARBA00023002"/>
    </source>
</evidence>
<dbReference type="GO" id="GO:0009450">
    <property type="term" value="P:gamma-aminobutyric acid catabolic process"/>
    <property type="evidence" value="ECO:0007669"/>
    <property type="project" value="InterPro"/>
</dbReference>
<dbReference type="InterPro" id="IPR050740">
    <property type="entry name" value="Aldehyde_DH_Superfamily"/>
</dbReference>
<dbReference type="GO" id="GO:0004777">
    <property type="term" value="F:succinate-semialdehyde dehydrogenase (NAD+) activity"/>
    <property type="evidence" value="ECO:0007669"/>
    <property type="project" value="TreeGrafter"/>
</dbReference>
<dbReference type="InterPro" id="IPR015590">
    <property type="entry name" value="Aldehyde_DH_dom"/>
</dbReference>
<evidence type="ECO:0000256" key="4">
    <source>
        <dbReference type="RuleBase" id="RU003345"/>
    </source>
</evidence>
<evidence type="ECO:0000256" key="3">
    <source>
        <dbReference type="PROSITE-ProRule" id="PRU10007"/>
    </source>
</evidence>
<dbReference type="EMBL" id="QETF01000001">
    <property type="protein sequence ID" value="PWG18650.1"/>
    <property type="molecule type" value="Genomic_DNA"/>
</dbReference>
<dbReference type="InterPro" id="IPR016163">
    <property type="entry name" value="Ald_DH_C"/>
</dbReference>
<dbReference type="InterPro" id="IPR010102">
    <property type="entry name" value="Succ_semiAld_DH"/>
</dbReference>
<evidence type="ECO:0000256" key="1">
    <source>
        <dbReference type="ARBA" id="ARBA00009986"/>
    </source>
</evidence>
<reference evidence="7" key="1">
    <citation type="submission" date="2018-05" db="EMBL/GenBank/DDBJ databases">
        <authorList>
            <person name="Du Z."/>
            <person name="Wang X."/>
        </authorList>
    </citation>
    <scope>NUCLEOTIDE SEQUENCE [LARGE SCALE GENOMIC DNA]</scope>
    <source>
        <strain evidence="7">WDS4C29</strain>
    </source>
</reference>
<dbReference type="SUPFAM" id="SSF53720">
    <property type="entry name" value="ALDH-like"/>
    <property type="match status" value="1"/>
</dbReference>
<dbReference type="AlphaFoldDB" id="A0A2V1PA74"/>
<keyword evidence="7" id="KW-1185">Reference proteome</keyword>
<protein>
    <submittedName>
        <fullName evidence="6">Succinate-semialdehyde dehydrogenase (NADP(+))</fullName>
    </submittedName>
</protein>
<dbReference type="PROSITE" id="PS00687">
    <property type="entry name" value="ALDEHYDE_DEHYDR_GLU"/>
    <property type="match status" value="1"/>
</dbReference>
<dbReference type="RefSeq" id="WP_109385910.1">
    <property type="nucleotide sequence ID" value="NZ_QETF01000001.1"/>
</dbReference>
<feature type="domain" description="Aldehyde dehydrogenase" evidence="5">
    <location>
        <begin position="27"/>
        <end position="485"/>
    </location>
</feature>
<dbReference type="PANTHER" id="PTHR43353:SF5">
    <property type="entry name" value="SUCCINATE-SEMIALDEHYDE DEHYDROGENASE, MITOCHONDRIAL"/>
    <property type="match status" value="1"/>
</dbReference>
<evidence type="ECO:0000259" key="5">
    <source>
        <dbReference type="Pfam" id="PF00171"/>
    </source>
</evidence>
<organism evidence="6 7">
    <name type="scientific">Salibaculum griseiflavum</name>
    <dbReference type="NCBI Taxonomy" id="1914409"/>
    <lineage>
        <taxon>Bacteria</taxon>
        <taxon>Pseudomonadati</taxon>
        <taxon>Pseudomonadota</taxon>
        <taxon>Alphaproteobacteria</taxon>
        <taxon>Rhodobacterales</taxon>
        <taxon>Roseobacteraceae</taxon>
        <taxon>Salibaculum</taxon>
    </lineage>
</organism>
<accession>A0A2V1PA74</accession>
<dbReference type="InterPro" id="IPR029510">
    <property type="entry name" value="Ald_DH_CS_GLU"/>
</dbReference>
<name>A0A2V1PA74_9RHOB</name>
<dbReference type="Gene3D" id="3.40.605.10">
    <property type="entry name" value="Aldehyde Dehydrogenase, Chain A, domain 1"/>
    <property type="match status" value="1"/>
</dbReference>
<evidence type="ECO:0000313" key="7">
    <source>
        <dbReference type="Proteomes" id="UP000245293"/>
    </source>
</evidence>
<evidence type="ECO:0000313" key="6">
    <source>
        <dbReference type="EMBL" id="PWG18650.1"/>
    </source>
</evidence>
<dbReference type="OrthoDB" id="9812625at2"/>
<dbReference type="FunFam" id="3.40.605.10:FF:000005">
    <property type="entry name" value="Succinate-semialdehyde dehydrogenase I"/>
    <property type="match status" value="1"/>
</dbReference>
<dbReference type="GO" id="GO:0005829">
    <property type="term" value="C:cytosol"/>
    <property type="evidence" value="ECO:0007669"/>
    <property type="project" value="TreeGrafter"/>
</dbReference>
<dbReference type="NCBIfam" id="TIGR01780">
    <property type="entry name" value="SSADH"/>
    <property type="match status" value="1"/>
</dbReference>
<dbReference type="Pfam" id="PF00171">
    <property type="entry name" value="Aldedh"/>
    <property type="match status" value="1"/>
</dbReference>
<proteinExistence type="inferred from homology"/>
<dbReference type="InterPro" id="IPR016162">
    <property type="entry name" value="Ald_DH_N"/>
</dbReference>